<evidence type="ECO:0000313" key="22">
    <source>
        <dbReference type="EMBL" id="NLR76732.1"/>
    </source>
</evidence>
<keyword evidence="9 18" id="KW-0630">Potassium</keyword>
<feature type="binding site" evidence="18">
    <location>
        <position position="63"/>
    </location>
    <ligand>
        <name>K(+)</name>
        <dbReference type="ChEBI" id="CHEBI:29103"/>
    </ligand>
</feature>
<dbReference type="PIRSF" id="PIRSF017184">
    <property type="entry name" value="Nnr"/>
    <property type="match status" value="1"/>
</dbReference>
<dbReference type="NCBIfam" id="TIGR00196">
    <property type="entry name" value="yjeF_cterm"/>
    <property type="match status" value="1"/>
</dbReference>
<comment type="similarity">
    <text evidence="18">Belongs to the NnrE/AIBP family.</text>
</comment>
<evidence type="ECO:0000256" key="19">
    <source>
        <dbReference type="PIRNR" id="PIRNR017184"/>
    </source>
</evidence>
<keyword evidence="6 17" id="KW-0547">Nucleotide-binding</keyword>
<dbReference type="InterPro" id="IPR004443">
    <property type="entry name" value="YjeF_N_dom"/>
</dbReference>
<dbReference type="GO" id="GO:0005524">
    <property type="term" value="F:ATP binding"/>
    <property type="evidence" value="ECO:0007669"/>
    <property type="project" value="UniProtKB-UniRule"/>
</dbReference>
<feature type="domain" description="YjeF N-terminal" evidence="21">
    <location>
        <begin position="18"/>
        <end position="215"/>
    </location>
</feature>
<evidence type="ECO:0000256" key="18">
    <source>
        <dbReference type="HAMAP-Rule" id="MF_01966"/>
    </source>
</evidence>
<dbReference type="InterPro" id="IPR017953">
    <property type="entry name" value="Carbohydrate_kinase_pred_CS"/>
</dbReference>
<organism evidence="22 23">
    <name type="scientific">Leeia aquatica</name>
    <dbReference type="NCBI Taxonomy" id="2725557"/>
    <lineage>
        <taxon>Bacteria</taxon>
        <taxon>Pseudomonadati</taxon>
        <taxon>Pseudomonadota</taxon>
        <taxon>Betaproteobacteria</taxon>
        <taxon>Neisseriales</taxon>
        <taxon>Leeiaceae</taxon>
        <taxon>Leeia</taxon>
    </lineage>
</organism>
<comment type="subunit">
    <text evidence="17">Homotetramer.</text>
</comment>
<evidence type="ECO:0000259" key="20">
    <source>
        <dbReference type="PROSITE" id="PS51383"/>
    </source>
</evidence>
<evidence type="ECO:0000256" key="16">
    <source>
        <dbReference type="ARBA" id="ARBA00049209"/>
    </source>
</evidence>
<feature type="binding site" evidence="18">
    <location>
        <position position="158"/>
    </location>
    <ligand>
        <name>(6S)-NADPHX</name>
        <dbReference type="ChEBI" id="CHEBI:64076"/>
    </ligand>
</feature>
<evidence type="ECO:0000259" key="21">
    <source>
        <dbReference type="PROSITE" id="PS51385"/>
    </source>
</evidence>
<dbReference type="HAMAP" id="MF_01966">
    <property type="entry name" value="NADHX_epimerase"/>
    <property type="match status" value="1"/>
</dbReference>
<comment type="cofactor">
    <cofactor evidence="18 19">
        <name>K(+)</name>
        <dbReference type="ChEBI" id="CHEBI:29103"/>
    </cofactor>
    <text evidence="18 19">Binds 1 potassium ion per subunit.</text>
</comment>
<comment type="function">
    <text evidence="17">Catalyzes the dehydration of the S-form of NAD(P)HX at the expense of ADP, which is converted to AMP. Together with NAD(P)HX epimerase, which catalyzes the epimerization of the S- and R-forms, the enzyme allows the repair of both epimers of NAD(P)HX, a damaged form of NAD(P)H that is a result of enzymatic or heat-dependent hydration.</text>
</comment>
<sequence length="489" mass="51374">MSDCDRPNLPPCLRSFALRQLEMQHAHLQPPLMERAGQAAADWLLPRLQAGDRLLLLAGPGNNGGDVLVMARHLHQRGVPLHLVWLGEEARLPGDAAAALQQLRAAGCPLHTSLPPAQQWDWAVDGLFGIGLQRPLQGQYAEAVNYLHLYARRILALDIPSGLQADTGYPTGPAVRAQYTLTFLSDKPGLWTGAGQDHAGEVHIAPLLDTLSVTDGWRLDQLPARLPARPHDSHKGRFGRVGIIGGAAGMQGAALLAGRAALQLGAGRVWLGGLSPLPLDVSHLQLMQQPADTLCTQALEALVVGPGMGLEHAALQLLQQSLHSTAPLLLDADALTLLGAHPALHTTVQQRPAPTLLTPHPLEAARLLGCTVADIQADRIQHALQLAQQFKAWVVLKGAGSIVASPDGQWWVNGSGNPGLAVAGMGDVLAGMVAALLAQGMAAGDALLGAIWLHGAAADDAVAQQGGPIGLSCDEVITAARSRLNRACY</sequence>
<protein>
    <recommendedName>
        <fullName evidence="19">Bifunctional NAD(P)H-hydrate repair enzyme</fullName>
    </recommendedName>
    <alternativeName>
        <fullName evidence="19">Nicotinamide nucleotide repair protein</fullName>
    </alternativeName>
    <domain>
        <recommendedName>
            <fullName evidence="19">ADP-dependent (S)-NAD(P)H-hydrate dehydratase</fullName>
            <ecNumber evidence="19">4.2.1.136</ecNumber>
        </recommendedName>
        <alternativeName>
            <fullName evidence="19">ADP-dependent NAD(P)HX dehydratase</fullName>
        </alternativeName>
    </domain>
    <domain>
        <recommendedName>
            <fullName evidence="19">NAD(P)H-hydrate epimerase</fullName>
            <ecNumber evidence="19">5.1.99.6</ecNumber>
        </recommendedName>
    </domain>
</protein>
<dbReference type="GO" id="GO:0046496">
    <property type="term" value="P:nicotinamide nucleotide metabolic process"/>
    <property type="evidence" value="ECO:0007669"/>
    <property type="project" value="UniProtKB-UniRule"/>
</dbReference>
<feature type="binding site" evidence="17">
    <location>
        <begin position="397"/>
        <end position="401"/>
    </location>
    <ligand>
        <name>AMP</name>
        <dbReference type="ChEBI" id="CHEBI:456215"/>
    </ligand>
</feature>
<name>A0A847SLB5_9NEIS</name>
<reference evidence="22 23" key="1">
    <citation type="submission" date="2020-04" db="EMBL/GenBank/DDBJ databases">
        <title>Draft genome of Leeia sp. IMCC25680.</title>
        <authorList>
            <person name="Song J."/>
            <person name="Cho J.-C."/>
        </authorList>
    </citation>
    <scope>NUCLEOTIDE SEQUENCE [LARGE SCALE GENOMIC DNA]</scope>
    <source>
        <strain evidence="22 23">IMCC25680</strain>
    </source>
</reference>
<feature type="binding site" evidence="18">
    <location>
        <position position="140"/>
    </location>
    <ligand>
        <name>(6S)-NADPHX</name>
        <dbReference type="ChEBI" id="CHEBI:64076"/>
    </ligand>
</feature>
<comment type="cofactor">
    <cofactor evidence="17">
        <name>Mg(2+)</name>
        <dbReference type="ChEBI" id="CHEBI:18420"/>
    </cofactor>
</comment>
<keyword evidence="23" id="KW-1185">Reference proteome</keyword>
<evidence type="ECO:0000256" key="6">
    <source>
        <dbReference type="ARBA" id="ARBA00022741"/>
    </source>
</evidence>
<comment type="catalytic activity">
    <reaction evidence="15 17 19">
        <text>(6S)-NADHX + ADP = AMP + phosphate + NADH + H(+)</text>
        <dbReference type="Rhea" id="RHEA:32223"/>
        <dbReference type="ChEBI" id="CHEBI:15378"/>
        <dbReference type="ChEBI" id="CHEBI:43474"/>
        <dbReference type="ChEBI" id="CHEBI:57945"/>
        <dbReference type="ChEBI" id="CHEBI:64074"/>
        <dbReference type="ChEBI" id="CHEBI:456215"/>
        <dbReference type="ChEBI" id="CHEBI:456216"/>
        <dbReference type="EC" id="4.2.1.136"/>
    </reaction>
</comment>
<dbReference type="EC" id="5.1.99.6" evidence="19"/>
<feature type="binding site" evidence="18">
    <location>
        <begin position="62"/>
        <end position="66"/>
    </location>
    <ligand>
        <name>(6S)-NADPHX</name>
        <dbReference type="ChEBI" id="CHEBI:64076"/>
    </ligand>
</feature>
<dbReference type="PANTHER" id="PTHR12592">
    <property type="entry name" value="ATP-DEPENDENT (S)-NAD(P)H-HYDRATE DEHYDRATASE FAMILY MEMBER"/>
    <property type="match status" value="1"/>
</dbReference>
<feature type="binding site" evidence="17">
    <location>
        <position position="307"/>
    </location>
    <ligand>
        <name>(6S)-NADPHX</name>
        <dbReference type="ChEBI" id="CHEBI:64076"/>
    </ligand>
</feature>
<dbReference type="Gene3D" id="3.40.50.10260">
    <property type="entry name" value="YjeF N-terminal domain"/>
    <property type="match status" value="1"/>
</dbReference>
<feature type="domain" description="YjeF C-terminal" evidence="20">
    <location>
        <begin position="218"/>
        <end position="487"/>
    </location>
</feature>
<evidence type="ECO:0000256" key="1">
    <source>
        <dbReference type="ARBA" id="ARBA00000013"/>
    </source>
</evidence>
<dbReference type="SUPFAM" id="SSF53613">
    <property type="entry name" value="Ribokinase-like"/>
    <property type="match status" value="1"/>
</dbReference>
<keyword evidence="5 18" id="KW-0479">Metal-binding</keyword>
<evidence type="ECO:0000256" key="7">
    <source>
        <dbReference type="ARBA" id="ARBA00022840"/>
    </source>
</evidence>
<keyword evidence="8 17" id="KW-0521">NADP</keyword>
<feature type="binding site" evidence="17">
    <location>
        <position position="427"/>
    </location>
    <ligand>
        <name>(6S)-NADPHX</name>
        <dbReference type="ChEBI" id="CHEBI:64076"/>
    </ligand>
</feature>
<dbReference type="RefSeq" id="WP_168878393.1">
    <property type="nucleotide sequence ID" value="NZ_JABAIM010000004.1"/>
</dbReference>
<dbReference type="GO" id="GO:0052856">
    <property type="term" value="F:NAD(P)HX epimerase activity"/>
    <property type="evidence" value="ECO:0007669"/>
    <property type="project" value="UniProtKB-UniRule"/>
</dbReference>
<accession>A0A847SLB5</accession>
<evidence type="ECO:0000256" key="2">
    <source>
        <dbReference type="ARBA" id="ARBA00000909"/>
    </source>
</evidence>
<feature type="binding site" evidence="17">
    <location>
        <position position="426"/>
    </location>
    <ligand>
        <name>AMP</name>
        <dbReference type="ChEBI" id="CHEBI:456215"/>
    </ligand>
</feature>
<evidence type="ECO:0000256" key="4">
    <source>
        <dbReference type="ARBA" id="ARBA00009524"/>
    </source>
</evidence>
<gene>
    <name evidence="17" type="primary">nnrD</name>
    <name evidence="18" type="synonym">nnrE</name>
    <name evidence="22" type="ORF">HF682_16310</name>
</gene>
<comment type="catalytic activity">
    <reaction evidence="16 17 19">
        <text>(6S)-NADPHX + ADP = AMP + phosphate + NADPH + H(+)</text>
        <dbReference type="Rhea" id="RHEA:32235"/>
        <dbReference type="ChEBI" id="CHEBI:15378"/>
        <dbReference type="ChEBI" id="CHEBI:43474"/>
        <dbReference type="ChEBI" id="CHEBI:57783"/>
        <dbReference type="ChEBI" id="CHEBI:64076"/>
        <dbReference type="ChEBI" id="CHEBI:456215"/>
        <dbReference type="ChEBI" id="CHEBI:456216"/>
        <dbReference type="EC" id="4.2.1.136"/>
    </reaction>
</comment>
<feature type="binding site" evidence="18">
    <location>
        <position position="161"/>
    </location>
    <ligand>
        <name>K(+)</name>
        <dbReference type="ChEBI" id="CHEBI:29103"/>
    </ligand>
</feature>
<keyword evidence="12 17" id="KW-0456">Lyase</keyword>
<dbReference type="InterPro" id="IPR030677">
    <property type="entry name" value="Nnr"/>
</dbReference>
<keyword evidence="13" id="KW-0511">Multifunctional enzyme</keyword>
<evidence type="ECO:0000256" key="14">
    <source>
        <dbReference type="ARBA" id="ARBA00025153"/>
    </source>
</evidence>
<evidence type="ECO:0000256" key="15">
    <source>
        <dbReference type="ARBA" id="ARBA00048238"/>
    </source>
</evidence>
<dbReference type="GO" id="GO:0046872">
    <property type="term" value="F:metal ion binding"/>
    <property type="evidence" value="ECO:0007669"/>
    <property type="project" value="UniProtKB-UniRule"/>
</dbReference>
<evidence type="ECO:0000256" key="8">
    <source>
        <dbReference type="ARBA" id="ARBA00022857"/>
    </source>
</evidence>
<dbReference type="EC" id="4.2.1.136" evidence="19"/>
<comment type="similarity">
    <text evidence="3 19">In the N-terminal section; belongs to the NnrE/AIBP family.</text>
</comment>
<dbReference type="InterPro" id="IPR036652">
    <property type="entry name" value="YjeF_N_dom_sf"/>
</dbReference>
<dbReference type="Pfam" id="PF03853">
    <property type="entry name" value="YjeF_N"/>
    <property type="match status" value="1"/>
</dbReference>
<keyword evidence="10 17" id="KW-0520">NAD</keyword>
<feature type="binding site" evidence="18">
    <location>
        <begin position="129"/>
        <end position="135"/>
    </location>
    <ligand>
        <name>(6S)-NADPHX</name>
        <dbReference type="ChEBI" id="CHEBI:64076"/>
    </ligand>
</feature>
<evidence type="ECO:0000256" key="12">
    <source>
        <dbReference type="ARBA" id="ARBA00023239"/>
    </source>
</evidence>
<feature type="binding site" evidence="17">
    <location>
        <position position="360"/>
    </location>
    <ligand>
        <name>(6S)-NADPHX</name>
        <dbReference type="ChEBI" id="CHEBI:64076"/>
    </ligand>
</feature>
<dbReference type="PANTHER" id="PTHR12592:SF0">
    <property type="entry name" value="ATP-DEPENDENT (S)-NAD(P)H-HYDRATE DEHYDRATASE"/>
    <property type="match status" value="1"/>
</dbReference>
<evidence type="ECO:0000313" key="23">
    <source>
        <dbReference type="Proteomes" id="UP000587991"/>
    </source>
</evidence>
<comment type="catalytic activity">
    <reaction evidence="2 18 19">
        <text>(6R)-NADPHX = (6S)-NADPHX</text>
        <dbReference type="Rhea" id="RHEA:32227"/>
        <dbReference type="ChEBI" id="CHEBI:64076"/>
        <dbReference type="ChEBI" id="CHEBI:64077"/>
        <dbReference type="EC" id="5.1.99.6"/>
    </reaction>
</comment>
<dbReference type="PROSITE" id="PS51383">
    <property type="entry name" value="YJEF_C_3"/>
    <property type="match status" value="1"/>
</dbReference>
<comment type="caution">
    <text evidence="22">The sequence shown here is derived from an EMBL/GenBank/DDBJ whole genome shotgun (WGS) entry which is preliminary data.</text>
</comment>
<dbReference type="CDD" id="cd01171">
    <property type="entry name" value="YXKO-related"/>
    <property type="match status" value="1"/>
</dbReference>
<evidence type="ECO:0000256" key="10">
    <source>
        <dbReference type="ARBA" id="ARBA00023027"/>
    </source>
</evidence>
<comment type="function">
    <text evidence="18">Catalyzes the epimerization of the S- and R-forms of NAD(P)HX, a damaged form of NAD(P)H that is a result of enzymatic or heat-dependent hydration. This is a prerequisite for the S-specific NAD(P)H-hydrate dehydratase to allow the repair of both epimers of NAD(P)HX.</text>
</comment>
<dbReference type="HAMAP" id="MF_01965">
    <property type="entry name" value="NADHX_dehydratase"/>
    <property type="match status" value="1"/>
</dbReference>
<feature type="binding site" evidence="17">
    <location>
        <position position="253"/>
    </location>
    <ligand>
        <name>(6S)-NADPHX</name>
        <dbReference type="ChEBI" id="CHEBI:64076"/>
    </ligand>
</feature>
<proteinExistence type="inferred from homology"/>
<evidence type="ECO:0000256" key="13">
    <source>
        <dbReference type="ARBA" id="ARBA00023268"/>
    </source>
</evidence>
<dbReference type="Gene3D" id="3.40.1190.20">
    <property type="match status" value="1"/>
</dbReference>
<dbReference type="NCBIfam" id="TIGR00197">
    <property type="entry name" value="yjeF_nterm"/>
    <property type="match status" value="1"/>
</dbReference>
<dbReference type="InterPro" id="IPR029056">
    <property type="entry name" value="Ribokinase-like"/>
</dbReference>
<dbReference type="GO" id="GO:0052855">
    <property type="term" value="F:ADP-dependent NAD(P)H-hydrate dehydratase activity"/>
    <property type="evidence" value="ECO:0007669"/>
    <property type="project" value="UniProtKB-UniRule"/>
</dbReference>
<dbReference type="EMBL" id="JABAIM010000004">
    <property type="protein sequence ID" value="NLR76732.1"/>
    <property type="molecule type" value="Genomic_DNA"/>
</dbReference>
<keyword evidence="7 17" id="KW-0067">ATP-binding</keyword>
<comment type="catalytic activity">
    <reaction evidence="1 18 19">
        <text>(6R)-NADHX = (6S)-NADHX</text>
        <dbReference type="Rhea" id="RHEA:32215"/>
        <dbReference type="ChEBI" id="CHEBI:64074"/>
        <dbReference type="ChEBI" id="CHEBI:64075"/>
        <dbReference type="EC" id="5.1.99.6"/>
    </reaction>
</comment>
<dbReference type="Pfam" id="PF01256">
    <property type="entry name" value="Carb_kinase"/>
    <property type="match status" value="1"/>
</dbReference>
<comment type="function">
    <text evidence="14 19">Bifunctional enzyme that catalyzes the epimerization of the S- and R-forms of NAD(P)HX and the dehydration of the S-form of NAD(P)HX at the expense of ADP, which is converted to AMP. This allows the repair of both epimers of NAD(P)HX, a damaged form of NAD(P)H that is a result of enzymatic or heat-dependent hydration.</text>
</comment>
<evidence type="ECO:0000256" key="9">
    <source>
        <dbReference type="ARBA" id="ARBA00022958"/>
    </source>
</evidence>
<keyword evidence="11 18" id="KW-0413">Isomerase</keyword>
<comment type="similarity">
    <text evidence="4 19">In the C-terminal section; belongs to the NnrD/CARKD family.</text>
</comment>
<evidence type="ECO:0000256" key="3">
    <source>
        <dbReference type="ARBA" id="ARBA00006001"/>
    </source>
</evidence>
<evidence type="ECO:0000256" key="11">
    <source>
        <dbReference type="ARBA" id="ARBA00023235"/>
    </source>
</evidence>
<dbReference type="Proteomes" id="UP000587991">
    <property type="component" value="Unassembled WGS sequence"/>
</dbReference>
<comment type="similarity">
    <text evidence="17">Belongs to the NnrD/CARKD family.</text>
</comment>
<dbReference type="PROSITE" id="PS51385">
    <property type="entry name" value="YJEF_N"/>
    <property type="match status" value="1"/>
</dbReference>
<evidence type="ECO:0000256" key="17">
    <source>
        <dbReference type="HAMAP-Rule" id="MF_01965"/>
    </source>
</evidence>
<dbReference type="GO" id="GO:0110051">
    <property type="term" value="P:metabolite repair"/>
    <property type="evidence" value="ECO:0007669"/>
    <property type="project" value="TreeGrafter"/>
</dbReference>
<dbReference type="AlphaFoldDB" id="A0A847SLB5"/>
<evidence type="ECO:0000256" key="5">
    <source>
        <dbReference type="ARBA" id="ARBA00022723"/>
    </source>
</evidence>
<dbReference type="PROSITE" id="PS01050">
    <property type="entry name" value="YJEF_C_2"/>
    <property type="match status" value="1"/>
</dbReference>
<feature type="binding site" evidence="18">
    <location>
        <position position="125"/>
    </location>
    <ligand>
        <name>K(+)</name>
        <dbReference type="ChEBI" id="CHEBI:29103"/>
    </ligand>
</feature>
<dbReference type="SUPFAM" id="SSF64153">
    <property type="entry name" value="YjeF N-terminal domain-like"/>
    <property type="match status" value="1"/>
</dbReference>
<dbReference type="InterPro" id="IPR000631">
    <property type="entry name" value="CARKD"/>
</dbReference>